<evidence type="ECO:0000313" key="2">
    <source>
        <dbReference type="EMBL" id="WUR03942.1"/>
    </source>
</evidence>
<dbReference type="InterPro" id="IPR036397">
    <property type="entry name" value="RNaseH_sf"/>
</dbReference>
<dbReference type="Gene3D" id="3.30.420.10">
    <property type="entry name" value="Ribonuclease H-like superfamily/Ribonuclease H"/>
    <property type="match status" value="1"/>
</dbReference>
<organism evidence="2 3">
    <name type="scientific">Vairimorpha necatrix</name>
    <dbReference type="NCBI Taxonomy" id="6039"/>
    <lineage>
        <taxon>Eukaryota</taxon>
        <taxon>Fungi</taxon>
        <taxon>Fungi incertae sedis</taxon>
        <taxon>Microsporidia</taxon>
        <taxon>Nosematidae</taxon>
        <taxon>Vairimorpha</taxon>
    </lineage>
</organism>
<dbReference type="Proteomes" id="UP001334084">
    <property type="component" value="Chromosome 7"/>
</dbReference>
<keyword evidence="3" id="KW-1185">Reference proteome</keyword>
<dbReference type="KEGG" id="vnx:VNE69_07011"/>
<dbReference type="GO" id="GO:0003676">
    <property type="term" value="F:nucleic acid binding"/>
    <property type="evidence" value="ECO:0007669"/>
    <property type="project" value="InterPro"/>
</dbReference>
<keyword evidence="2" id="KW-0695">RNA-directed DNA polymerase</keyword>
<accession>A0AAX4JD71</accession>
<feature type="domain" description="Integrase catalytic" evidence="1">
    <location>
        <begin position="14"/>
        <end position="101"/>
    </location>
</feature>
<evidence type="ECO:0000259" key="1">
    <source>
        <dbReference type="PROSITE" id="PS50994"/>
    </source>
</evidence>
<keyword evidence="2" id="KW-0808">Transferase</keyword>
<protein>
    <submittedName>
        <fullName evidence="2">Reverse transcriptase</fullName>
    </submittedName>
</protein>
<dbReference type="EMBL" id="CP142732">
    <property type="protein sequence ID" value="WUR03942.1"/>
    <property type="molecule type" value="Genomic_DNA"/>
</dbReference>
<dbReference type="GO" id="GO:0003964">
    <property type="term" value="F:RNA-directed DNA polymerase activity"/>
    <property type="evidence" value="ECO:0007669"/>
    <property type="project" value="UniProtKB-KW"/>
</dbReference>
<dbReference type="GO" id="GO:0005634">
    <property type="term" value="C:nucleus"/>
    <property type="evidence" value="ECO:0007669"/>
    <property type="project" value="UniProtKB-ARBA"/>
</dbReference>
<reference evidence="2" key="1">
    <citation type="journal article" date="2024" name="BMC Genomics">
        <title>Functional annotation of a divergent genome using sequence and structure-based similarity.</title>
        <authorList>
            <person name="Svedberg D."/>
            <person name="Winiger R.R."/>
            <person name="Berg A."/>
            <person name="Sharma H."/>
            <person name="Tellgren-Roth C."/>
            <person name="Debrunner-Vossbrinck B.A."/>
            <person name="Vossbrinck C.R."/>
            <person name="Barandun J."/>
        </authorList>
    </citation>
    <scope>NUCLEOTIDE SEQUENCE</scope>
    <source>
        <strain evidence="2">Illinois isolate</strain>
    </source>
</reference>
<sequence>MVLTVVHVRKSFIETTKPNELWEVDLIGRLNDNGKTKFIVICVDHHTKCIETKILTQNLVLIIKALEEFMSKCNEKPDRILSDCGLEFAITKVIVWAKDWY</sequence>
<name>A0AAX4JD71_9MICR</name>
<evidence type="ECO:0000313" key="3">
    <source>
        <dbReference type="Proteomes" id="UP001334084"/>
    </source>
</evidence>
<keyword evidence="2" id="KW-0548">Nucleotidyltransferase</keyword>
<dbReference type="SUPFAM" id="SSF53098">
    <property type="entry name" value="Ribonuclease H-like"/>
    <property type="match status" value="1"/>
</dbReference>
<dbReference type="AlphaFoldDB" id="A0AAX4JD71"/>
<proteinExistence type="predicted"/>
<dbReference type="InterPro" id="IPR001584">
    <property type="entry name" value="Integrase_cat-core"/>
</dbReference>
<dbReference type="InterPro" id="IPR012337">
    <property type="entry name" value="RNaseH-like_sf"/>
</dbReference>
<dbReference type="RefSeq" id="XP_065330087.1">
    <property type="nucleotide sequence ID" value="XM_065474015.1"/>
</dbReference>
<gene>
    <name evidence="2" type="ORF">VNE69_07011</name>
</gene>
<dbReference type="GO" id="GO:0015074">
    <property type="term" value="P:DNA integration"/>
    <property type="evidence" value="ECO:0007669"/>
    <property type="project" value="InterPro"/>
</dbReference>
<dbReference type="PROSITE" id="PS50994">
    <property type="entry name" value="INTEGRASE"/>
    <property type="match status" value="1"/>
</dbReference>
<dbReference type="GeneID" id="90541767"/>